<keyword evidence="3" id="KW-1185">Reference proteome</keyword>
<evidence type="ECO:0000313" key="2">
    <source>
        <dbReference type="EMBL" id="KAJ8474695.1"/>
    </source>
</evidence>
<feature type="transmembrane region" description="Helical" evidence="1">
    <location>
        <begin position="71"/>
        <end position="91"/>
    </location>
</feature>
<dbReference type="Proteomes" id="UP001215151">
    <property type="component" value="Unassembled WGS sequence"/>
</dbReference>
<reference evidence="2" key="1">
    <citation type="submission" date="2022-11" db="EMBL/GenBank/DDBJ databases">
        <title>Genome Sequence of Cubamyces cubensis.</title>
        <authorList>
            <person name="Buettner E."/>
        </authorList>
    </citation>
    <scope>NUCLEOTIDE SEQUENCE</scope>
    <source>
        <strain evidence="2">MPL-01</strain>
    </source>
</reference>
<keyword evidence="1" id="KW-0472">Membrane</keyword>
<dbReference type="AlphaFoldDB" id="A0AAD7TT31"/>
<name>A0AAD7TT31_9APHY</name>
<evidence type="ECO:0000313" key="3">
    <source>
        <dbReference type="Proteomes" id="UP001215151"/>
    </source>
</evidence>
<proteinExistence type="predicted"/>
<comment type="caution">
    <text evidence="2">The sequence shown here is derived from an EMBL/GenBank/DDBJ whole genome shotgun (WGS) entry which is preliminary data.</text>
</comment>
<keyword evidence="1" id="KW-1133">Transmembrane helix</keyword>
<organism evidence="2 3">
    <name type="scientific">Trametes cubensis</name>
    <dbReference type="NCBI Taxonomy" id="1111947"/>
    <lineage>
        <taxon>Eukaryota</taxon>
        <taxon>Fungi</taxon>
        <taxon>Dikarya</taxon>
        <taxon>Basidiomycota</taxon>
        <taxon>Agaricomycotina</taxon>
        <taxon>Agaricomycetes</taxon>
        <taxon>Polyporales</taxon>
        <taxon>Polyporaceae</taxon>
        <taxon>Trametes</taxon>
    </lineage>
</organism>
<accession>A0AAD7TT31</accession>
<evidence type="ECO:0000256" key="1">
    <source>
        <dbReference type="SAM" id="Phobius"/>
    </source>
</evidence>
<dbReference type="InterPro" id="IPR045469">
    <property type="entry name" value="Nis1"/>
</dbReference>
<dbReference type="Pfam" id="PF19271">
    <property type="entry name" value="Nis1"/>
    <property type="match status" value="1"/>
</dbReference>
<gene>
    <name evidence="2" type="ORF">ONZ51_g7049</name>
</gene>
<keyword evidence="1" id="KW-0812">Transmembrane</keyword>
<protein>
    <submittedName>
        <fullName evidence="2">Uncharacterized protein</fullName>
    </submittedName>
</protein>
<dbReference type="EMBL" id="JAPEVG010000180">
    <property type="protein sequence ID" value="KAJ8474695.1"/>
    <property type="molecule type" value="Genomic_DNA"/>
</dbReference>
<sequence>MFPATGQKSTEPILPYGVAMPAGRLTRAVRLRGWALHRLGQIRLRTSGVPLLNRLSKHQPLSLLTSSTFDILLIAMKFIVVLSALVSFVAAQGVLIKAPPPLSTFAPGDSFVVDVDRPDTLTGSQEVSVAIGLLSCVGEAPAGTCDGIDTSLEIGTVLYAGPYTPQIRPGGDDLFQNFTVTVPEGFTTGPAALSVAHFFLDGARAWPVVEVKNF</sequence>